<feature type="region of interest" description="Disordered" evidence="1">
    <location>
        <begin position="483"/>
        <end position="589"/>
    </location>
</feature>
<feature type="compositionally biased region" description="Basic and acidic residues" evidence="1">
    <location>
        <begin position="235"/>
        <end position="248"/>
    </location>
</feature>
<feature type="compositionally biased region" description="Basic and acidic residues" evidence="1">
    <location>
        <begin position="559"/>
        <end position="584"/>
    </location>
</feature>
<feature type="compositionally biased region" description="Pro residues" evidence="1">
    <location>
        <begin position="539"/>
        <end position="555"/>
    </location>
</feature>
<dbReference type="EMBL" id="CP103866">
    <property type="protein sequence ID" value="UWE04001.1"/>
    <property type="molecule type" value="Genomic_DNA"/>
</dbReference>
<organism evidence="2 3">
    <name type="scientific">Laceyella sacchari</name>
    <name type="common">Thermoactinomyces thalpophilus</name>
    <dbReference type="NCBI Taxonomy" id="37482"/>
    <lineage>
        <taxon>Bacteria</taxon>
        <taxon>Bacillati</taxon>
        <taxon>Bacillota</taxon>
        <taxon>Bacilli</taxon>
        <taxon>Bacillales</taxon>
        <taxon>Thermoactinomycetaceae</taxon>
        <taxon>Laceyella</taxon>
    </lineage>
</organism>
<protein>
    <submittedName>
        <fullName evidence="2">Uncharacterized protein</fullName>
    </submittedName>
</protein>
<reference evidence="2" key="1">
    <citation type="submission" date="2022-08" db="EMBL/GenBank/DDBJ databases">
        <title>The complete genome sequence of the thermophilic bacterium Laceyella sacchari FBKL4.010 reveals the basis for tetramethylpyrazine biosynthesis in Moutai-flavor Daqu.</title>
        <authorList>
            <person name="Li D."/>
            <person name="Huang W."/>
            <person name="Wang C."/>
            <person name="Qiu S."/>
        </authorList>
    </citation>
    <scope>NUCLEOTIDE SEQUENCE</scope>
    <source>
        <strain evidence="2">FBKL4.014</strain>
    </source>
</reference>
<evidence type="ECO:0000313" key="2">
    <source>
        <dbReference type="EMBL" id="UWE04001.1"/>
    </source>
</evidence>
<feature type="compositionally biased region" description="Basic and acidic residues" evidence="1">
    <location>
        <begin position="523"/>
        <end position="535"/>
    </location>
</feature>
<name>A0ABY5U2Y5_LACSH</name>
<proteinExistence type="predicted"/>
<dbReference type="SUPFAM" id="SSF56112">
    <property type="entry name" value="Protein kinase-like (PK-like)"/>
    <property type="match status" value="1"/>
</dbReference>
<evidence type="ECO:0000313" key="3">
    <source>
        <dbReference type="Proteomes" id="UP001058650"/>
    </source>
</evidence>
<dbReference type="InterPro" id="IPR011009">
    <property type="entry name" value="Kinase-like_dom_sf"/>
</dbReference>
<feature type="region of interest" description="Disordered" evidence="1">
    <location>
        <begin position="341"/>
        <end position="360"/>
    </location>
</feature>
<feature type="region of interest" description="Disordered" evidence="1">
    <location>
        <begin position="235"/>
        <end position="285"/>
    </location>
</feature>
<sequence>MLSFFGVGEIYRNGYRVEHVVKFFDGELAVARKDDQRYYLQSAMLQKQAPSRAIQQYRTLHHPLVLPYEEVYTEERSIVFIRPYEAIHPLREVISSREVDEDQVVEWGRQLLSLEIELKSKPMPMYLLLDPRNIGLNDQDELRVLFCGLEQITAQSRTLDWGSFFFSLLSGQYLEEPLEKMPADFPCSKPMSKLIQRSLKKQSPESVLSQIDAYKKKQKQGGGFFDFLFGSTKEETKPRPKKVEEQAAKEQPVPKQQKDEEPFSVTETPVAPVDNKEQQQNYDRLEEERLEQLRLEFERRQEELLRKQREELERKQQELLEKQRKEFEQKERELLAKQKEEFKQRITEPEEQESWEREQEEKERLEQEKKEQERLEQERIEQERLEQERKEQERLEEERRAWEQRERERIEKEQEDRVQAELEKLKQERLEWEKKRQELERKEEELKERLQKEFEELAQKLLKKQEEEFQRRQEEMLKAQRELLESKTKERLEKQREELEQTSKRYLITPQHTKPRASLFDLLPKDHQLKGKPQSEAEPTPPAEEQPKPVDPQPPIAESKQEKEKQGTEEKASLRQEKLERESQEQDQLALQFEEYMKQMMGDES</sequence>
<dbReference type="Proteomes" id="UP001058650">
    <property type="component" value="Chromosome"/>
</dbReference>
<dbReference type="RefSeq" id="WP_259436191.1">
    <property type="nucleotide sequence ID" value="NZ_CP103866.1"/>
</dbReference>
<gene>
    <name evidence="2" type="ORF">NYR52_02205</name>
</gene>
<feature type="compositionally biased region" description="Basic and acidic residues" evidence="1">
    <location>
        <begin position="483"/>
        <end position="503"/>
    </location>
</feature>
<evidence type="ECO:0000256" key="1">
    <source>
        <dbReference type="SAM" id="MobiDB-lite"/>
    </source>
</evidence>
<feature type="region of interest" description="Disordered" evidence="1">
    <location>
        <begin position="383"/>
        <end position="417"/>
    </location>
</feature>
<accession>A0ABY5U2Y5</accession>
<keyword evidence="3" id="KW-1185">Reference proteome</keyword>